<reference evidence="2" key="1">
    <citation type="journal article" date="2022" name="bioRxiv">
        <title>Sequencing and chromosome-scale assembly of the giantPleurodeles waltlgenome.</title>
        <authorList>
            <person name="Brown T."/>
            <person name="Elewa A."/>
            <person name="Iarovenko S."/>
            <person name="Subramanian E."/>
            <person name="Araus A.J."/>
            <person name="Petzold A."/>
            <person name="Susuki M."/>
            <person name="Suzuki K.-i.T."/>
            <person name="Hayashi T."/>
            <person name="Toyoda A."/>
            <person name="Oliveira C."/>
            <person name="Osipova E."/>
            <person name="Leigh N.D."/>
            <person name="Simon A."/>
            <person name="Yun M.H."/>
        </authorList>
    </citation>
    <scope>NUCLEOTIDE SEQUENCE</scope>
    <source>
        <strain evidence="2">20211129_DDA</strain>
        <tissue evidence="2">Liver</tissue>
    </source>
</reference>
<evidence type="ECO:0000313" key="2">
    <source>
        <dbReference type="EMBL" id="KAJ1171842.1"/>
    </source>
</evidence>
<comment type="caution">
    <text evidence="2">The sequence shown here is derived from an EMBL/GenBank/DDBJ whole genome shotgun (WGS) entry which is preliminary data.</text>
</comment>
<evidence type="ECO:0000313" key="3">
    <source>
        <dbReference type="Proteomes" id="UP001066276"/>
    </source>
</evidence>
<name>A0AAV7T7F0_PLEWA</name>
<gene>
    <name evidence="2" type="ORF">NDU88_003700</name>
</gene>
<dbReference type="AlphaFoldDB" id="A0AAV7T7F0"/>
<dbReference type="InterPro" id="IPR040807">
    <property type="entry name" value="DUF5522"/>
</dbReference>
<dbReference type="EMBL" id="JANPWB010000007">
    <property type="protein sequence ID" value="KAJ1171842.1"/>
    <property type="molecule type" value="Genomic_DNA"/>
</dbReference>
<feature type="region of interest" description="Disordered" evidence="1">
    <location>
        <begin position="36"/>
        <end position="62"/>
    </location>
</feature>
<sequence>MYPLGWHAAAAPVLRAGTVRLGWQWVPGFMSSAPGMSTDEGRVQATEPKAKCHSDTTTGDGMAESDRRIMEAHDKACRAHQENYVDPETGYVVFTKFGHLQRGKCCGCGCRHCPYGQVNVKDPAKKKQFNSFFYS</sequence>
<protein>
    <submittedName>
        <fullName evidence="2">Uncharacterized protein</fullName>
    </submittedName>
</protein>
<evidence type="ECO:0000256" key="1">
    <source>
        <dbReference type="SAM" id="MobiDB-lite"/>
    </source>
</evidence>
<dbReference type="Proteomes" id="UP001066276">
    <property type="component" value="Chromosome 4_1"/>
</dbReference>
<dbReference type="PANTHER" id="PTHR21037">
    <property type="entry name" value="39S RIBOSOMAL PROTEIN L14, MITOCHONDRIAL"/>
    <property type="match status" value="1"/>
</dbReference>
<dbReference type="Pfam" id="PF17653">
    <property type="entry name" value="DUF5522"/>
    <property type="match status" value="1"/>
</dbReference>
<proteinExistence type="predicted"/>
<dbReference type="PANTHER" id="PTHR21037:SF2">
    <property type="entry name" value="SIMILAR TO NOVEL PROTEIN"/>
    <property type="match status" value="1"/>
</dbReference>
<organism evidence="2 3">
    <name type="scientific">Pleurodeles waltl</name>
    <name type="common">Iberian ribbed newt</name>
    <dbReference type="NCBI Taxonomy" id="8319"/>
    <lineage>
        <taxon>Eukaryota</taxon>
        <taxon>Metazoa</taxon>
        <taxon>Chordata</taxon>
        <taxon>Craniata</taxon>
        <taxon>Vertebrata</taxon>
        <taxon>Euteleostomi</taxon>
        <taxon>Amphibia</taxon>
        <taxon>Batrachia</taxon>
        <taxon>Caudata</taxon>
        <taxon>Salamandroidea</taxon>
        <taxon>Salamandridae</taxon>
        <taxon>Pleurodelinae</taxon>
        <taxon>Pleurodeles</taxon>
    </lineage>
</organism>
<accession>A0AAV7T7F0</accession>
<keyword evidence="3" id="KW-1185">Reference proteome</keyword>